<gene>
    <name evidence="2" type="ORF">DBT_0237</name>
</gene>
<sequence>MSIQSATNNNDETVNFLKKRKKVLSVAPVQSFPALPSTVRTVLVLCGSLSSDANEIQRAVKSDFGMTLNLLKAINSAFYSVDKVPVMSILHAIVLLGMDVVARIVLDMPRAKVNALKGSSKDIPNWLILCARQVFSAHLGEAFAKYTDHDPEEVFYCSLFKNLGEVILSYSMEDSYQEYLRLLEEKRSWYAASRAVFGITFDEFTFYLMKKWNLPRRLADILEVKKKARSVQILNRRNPIYLSVLVNELMDFASKKDLKALKYQEAKRVQLKKILNLSENHMGLILRKELDKINRSSPVYYEVLESIGLIQNLLV</sequence>
<proteinExistence type="predicted"/>
<accession>A0A1B9F933</accession>
<dbReference type="PROSITE" id="PS51833">
    <property type="entry name" value="HDOD"/>
    <property type="match status" value="1"/>
</dbReference>
<protein>
    <submittedName>
        <fullName evidence="2">HD domain protein</fullName>
    </submittedName>
</protein>
<evidence type="ECO:0000313" key="2">
    <source>
        <dbReference type="EMBL" id="OCC16420.1"/>
    </source>
</evidence>
<evidence type="ECO:0000313" key="3">
    <source>
        <dbReference type="Proteomes" id="UP000093080"/>
    </source>
</evidence>
<dbReference type="PANTHER" id="PTHR33525:SF4">
    <property type="entry name" value="CYCLIC DI-GMP PHOSPHODIESTERASE CDGJ"/>
    <property type="match status" value="1"/>
</dbReference>
<dbReference type="OrthoDB" id="9773799at2"/>
<dbReference type="SUPFAM" id="SSF109604">
    <property type="entry name" value="HD-domain/PDEase-like"/>
    <property type="match status" value="1"/>
</dbReference>
<organism evidence="2 3">
    <name type="scientific">Dissulfuribacter thermophilus</name>
    <dbReference type="NCBI Taxonomy" id="1156395"/>
    <lineage>
        <taxon>Bacteria</taxon>
        <taxon>Pseudomonadati</taxon>
        <taxon>Thermodesulfobacteriota</taxon>
        <taxon>Dissulfuribacteria</taxon>
        <taxon>Dissulfuribacterales</taxon>
        <taxon>Dissulfuribacteraceae</taxon>
        <taxon>Dissulfuribacter</taxon>
    </lineage>
</organism>
<dbReference type="Pfam" id="PF08668">
    <property type="entry name" value="HDOD"/>
    <property type="match status" value="1"/>
</dbReference>
<reference evidence="2 3" key="1">
    <citation type="submission" date="2016-06" db="EMBL/GenBank/DDBJ databases">
        <title>Respiratory ammonification of nitrate coupled to the oxidation of elemental sulfur in deep-sea autotrophic thermophilic bacteria.</title>
        <authorList>
            <person name="Slobodkina G.B."/>
            <person name="Mardanov A.V."/>
            <person name="Ravin N.V."/>
            <person name="Frolova A.A."/>
            <person name="Viryasiv M.B."/>
            <person name="Chernyh N.A."/>
            <person name="Bonch-Osmolovskaya E.A."/>
            <person name="Slobodkin A.I."/>
        </authorList>
    </citation>
    <scope>NUCLEOTIDE SEQUENCE [LARGE SCALE GENOMIC DNA]</scope>
    <source>
        <strain evidence="2 3">S69</strain>
    </source>
</reference>
<dbReference type="Proteomes" id="UP000093080">
    <property type="component" value="Unassembled WGS sequence"/>
</dbReference>
<dbReference type="InterPro" id="IPR052340">
    <property type="entry name" value="RNase_Y/CdgJ"/>
</dbReference>
<comment type="caution">
    <text evidence="2">The sequence shown here is derived from an EMBL/GenBank/DDBJ whole genome shotgun (WGS) entry which is preliminary data.</text>
</comment>
<feature type="domain" description="HDOD" evidence="1">
    <location>
        <begin position="32"/>
        <end position="228"/>
    </location>
</feature>
<dbReference type="PANTHER" id="PTHR33525">
    <property type="match status" value="1"/>
</dbReference>
<name>A0A1B9F933_9BACT</name>
<evidence type="ECO:0000259" key="1">
    <source>
        <dbReference type="PROSITE" id="PS51833"/>
    </source>
</evidence>
<keyword evidence="3" id="KW-1185">Reference proteome</keyword>
<dbReference type="RefSeq" id="WP_067615595.1">
    <property type="nucleotide sequence ID" value="NZ_MAGO01000001.1"/>
</dbReference>
<dbReference type="EMBL" id="MAGO01000001">
    <property type="protein sequence ID" value="OCC16420.1"/>
    <property type="molecule type" value="Genomic_DNA"/>
</dbReference>
<dbReference type="Gene3D" id="1.10.3210.10">
    <property type="entry name" value="Hypothetical protein af1432"/>
    <property type="match status" value="1"/>
</dbReference>
<dbReference type="STRING" id="1156395.DBT_0237"/>
<dbReference type="InterPro" id="IPR013976">
    <property type="entry name" value="HDOD"/>
</dbReference>
<dbReference type="AlphaFoldDB" id="A0A1B9F933"/>